<keyword evidence="4" id="KW-0411">Iron-sulfur</keyword>
<evidence type="ECO:0000259" key="6">
    <source>
        <dbReference type="PROSITE" id="PS51296"/>
    </source>
</evidence>
<accession>T1CN43</accession>
<dbReference type="GO" id="GO:0051537">
    <property type="term" value="F:2 iron, 2 sulfur cluster binding"/>
    <property type="evidence" value="ECO:0007669"/>
    <property type="project" value="UniProtKB-KW"/>
</dbReference>
<dbReference type="Gene3D" id="2.102.10.10">
    <property type="entry name" value="Rieske [2Fe-2S] iron-sulphur domain"/>
    <property type="match status" value="1"/>
</dbReference>
<keyword evidence="3" id="KW-0408">Iron</keyword>
<name>T1CN43_9ZZZZ</name>
<proteinExistence type="predicted"/>
<organism evidence="7">
    <name type="scientific">mine drainage metagenome</name>
    <dbReference type="NCBI Taxonomy" id="410659"/>
    <lineage>
        <taxon>unclassified sequences</taxon>
        <taxon>metagenomes</taxon>
        <taxon>ecological metagenomes</taxon>
    </lineage>
</organism>
<dbReference type="GO" id="GO:0046872">
    <property type="term" value="F:metal ion binding"/>
    <property type="evidence" value="ECO:0007669"/>
    <property type="project" value="UniProtKB-KW"/>
</dbReference>
<keyword evidence="1" id="KW-0001">2Fe-2S</keyword>
<protein>
    <submittedName>
        <fullName evidence="7">Rieske (2Fe-2S) domain protein</fullName>
    </submittedName>
</protein>
<dbReference type="PANTHER" id="PTHR10134">
    <property type="entry name" value="CYTOCHROME B-C1 COMPLEX SUBUNIT RIESKE, MITOCHONDRIAL"/>
    <property type="match status" value="1"/>
</dbReference>
<gene>
    <name evidence="7" type="ORF">B1A_06304</name>
</gene>
<feature type="domain" description="Rieske" evidence="6">
    <location>
        <begin position="66"/>
        <end position="150"/>
    </location>
</feature>
<reference evidence="7" key="2">
    <citation type="journal article" date="2014" name="ISME J.">
        <title>Microbial stratification in low pH oxic and suboxic macroscopic growths along an acid mine drainage.</title>
        <authorList>
            <person name="Mendez-Garcia C."/>
            <person name="Mesa V."/>
            <person name="Sprenger R.R."/>
            <person name="Richter M."/>
            <person name="Diez M.S."/>
            <person name="Solano J."/>
            <person name="Bargiela R."/>
            <person name="Golyshina O.V."/>
            <person name="Manteca A."/>
            <person name="Ramos J.L."/>
            <person name="Gallego J.R."/>
            <person name="Llorente I."/>
            <person name="Martins Dos Santos V.A."/>
            <person name="Jensen O.N."/>
            <person name="Pelaez A.I."/>
            <person name="Sanchez J."/>
            <person name="Ferrer M."/>
        </authorList>
    </citation>
    <scope>NUCLEOTIDE SEQUENCE</scope>
</reference>
<dbReference type="Pfam" id="PF00355">
    <property type="entry name" value="Rieske"/>
    <property type="match status" value="1"/>
</dbReference>
<dbReference type="EMBL" id="AUZX01004585">
    <property type="protein sequence ID" value="EQD70410.1"/>
    <property type="molecule type" value="Genomic_DNA"/>
</dbReference>
<dbReference type="SUPFAM" id="SSF50022">
    <property type="entry name" value="ISP domain"/>
    <property type="match status" value="1"/>
</dbReference>
<dbReference type="PROSITE" id="PS51296">
    <property type="entry name" value="RIESKE"/>
    <property type="match status" value="1"/>
</dbReference>
<sequence length="170" mass="17801">MDVNGAALTVDRVMKEYSLTTAGEIFIFNYPLQNEPNFFLNLHPTTLPVLGGVGGPNQVSDPAKAQGPIVAFSAICQHLGCVPPAIAYYPPGTCSSFTPSGKNGAMKFYIHCSCHGSTYDVTSNANPLTGPTLYALPQVLLETDADGNIYAHGMASLGPGSPSTATLHNL</sequence>
<evidence type="ECO:0000256" key="4">
    <source>
        <dbReference type="ARBA" id="ARBA00023014"/>
    </source>
</evidence>
<evidence type="ECO:0000256" key="2">
    <source>
        <dbReference type="ARBA" id="ARBA00022723"/>
    </source>
</evidence>
<evidence type="ECO:0000256" key="1">
    <source>
        <dbReference type="ARBA" id="ARBA00022714"/>
    </source>
</evidence>
<dbReference type="InterPro" id="IPR014349">
    <property type="entry name" value="Rieske_Fe-S_prot"/>
</dbReference>
<dbReference type="InterPro" id="IPR036922">
    <property type="entry name" value="Rieske_2Fe-2S_sf"/>
</dbReference>
<keyword evidence="2" id="KW-0479">Metal-binding</keyword>
<comment type="caution">
    <text evidence="7">The sequence shown here is derived from an EMBL/GenBank/DDBJ whole genome shotgun (WGS) entry which is preliminary data.</text>
</comment>
<feature type="non-terminal residue" evidence="7">
    <location>
        <position position="170"/>
    </location>
</feature>
<evidence type="ECO:0000313" key="7">
    <source>
        <dbReference type="EMBL" id="EQD70410.1"/>
    </source>
</evidence>
<dbReference type="AlphaFoldDB" id="T1CN43"/>
<evidence type="ECO:0000256" key="3">
    <source>
        <dbReference type="ARBA" id="ARBA00023004"/>
    </source>
</evidence>
<keyword evidence="5" id="KW-1015">Disulfide bond</keyword>
<evidence type="ECO:0000256" key="5">
    <source>
        <dbReference type="ARBA" id="ARBA00023157"/>
    </source>
</evidence>
<reference evidence="7" key="1">
    <citation type="submission" date="2013-08" db="EMBL/GenBank/DDBJ databases">
        <authorList>
            <person name="Mendez C."/>
            <person name="Richter M."/>
            <person name="Ferrer M."/>
            <person name="Sanchez J."/>
        </authorList>
    </citation>
    <scope>NUCLEOTIDE SEQUENCE</scope>
</reference>
<dbReference type="InterPro" id="IPR017941">
    <property type="entry name" value="Rieske_2Fe-2S"/>
</dbReference>